<reference evidence="3 4" key="1">
    <citation type="submission" date="2018-10" db="EMBL/GenBank/DDBJ databases">
        <authorList>
            <person name="Li J."/>
        </authorList>
    </citation>
    <scope>NUCLEOTIDE SEQUENCE [LARGE SCALE GENOMIC DNA]</scope>
    <source>
        <strain evidence="3 4">JCM 30549</strain>
    </source>
</reference>
<gene>
    <name evidence="3" type="ORF">D9V30_02725</name>
</gene>
<evidence type="ECO:0000313" key="3">
    <source>
        <dbReference type="EMBL" id="RLP70439.1"/>
    </source>
</evidence>
<dbReference type="InterPro" id="IPR013974">
    <property type="entry name" value="SAF"/>
</dbReference>
<dbReference type="Gene3D" id="3.90.1210.10">
    <property type="entry name" value="Antifreeze-like/N-acetylneuraminic acid synthase C-terminal domain"/>
    <property type="match status" value="1"/>
</dbReference>
<feature type="domain" description="SAF" evidence="2">
    <location>
        <begin position="71"/>
        <end position="133"/>
    </location>
</feature>
<dbReference type="CDD" id="cd11614">
    <property type="entry name" value="SAF_CpaB_FlgA_like"/>
    <property type="match status" value="1"/>
</dbReference>
<dbReference type="EMBL" id="RCUW01000002">
    <property type="protein sequence ID" value="RLP70439.1"/>
    <property type="molecule type" value="Genomic_DNA"/>
</dbReference>
<keyword evidence="1" id="KW-0472">Membrane</keyword>
<accession>A0A3L6ZRM4</accession>
<organism evidence="3 4">
    <name type="scientific">Mycetocola reblochoni</name>
    <dbReference type="NCBI Taxonomy" id="331618"/>
    <lineage>
        <taxon>Bacteria</taxon>
        <taxon>Bacillati</taxon>
        <taxon>Actinomycetota</taxon>
        <taxon>Actinomycetes</taxon>
        <taxon>Micrococcales</taxon>
        <taxon>Microbacteriaceae</taxon>
        <taxon>Mycetocola</taxon>
    </lineage>
</organism>
<dbReference type="AlphaFoldDB" id="A0A3L6ZRM4"/>
<evidence type="ECO:0000313" key="4">
    <source>
        <dbReference type="Proteomes" id="UP000275395"/>
    </source>
</evidence>
<dbReference type="SMART" id="SM00858">
    <property type="entry name" value="SAF"/>
    <property type="match status" value="1"/>
</dbReference>
<dbReference type="Pfam" id="PF08666">
    <property type="entry name" value="SAF"/>
    <property type="match status" value="1"/>
</dbReference>
<feature type="transmembrane region" description="Helical" evidence="1">
    <location>
        <begin position="42"/>
        <end position="62"/>
    </location>
</feature>
<proteinExistence type="predicted"/>
<protein>
    <recommendedName>
        <fullName evidence="2">SAF domain-containing protein</fullName>
    </recommendedName>
</protein>
<name>A0A3L6ZRM4_9MICO</name>
<keyword evidence="1" id="KW-0812">Transmembrane</keyword>
<evidence type="ECO:0000256" key="1">
    <source>
        <dbReference type="SAM" id="Phobius"/>
    </source>
</evidence>
<comment type="caution">
    <text evidence="3">The sequence shown here is derived from an EMBL/GenBank/DDBJ whole genome shotgun (WGS) entry which is preliminary data.</text>
</comment>
<keyword evidence="1" id="KW-1133">Transmembrane helix</keyword>
<sequence>MRASVLWIIAARETSRPHDCGRSDQATEGETMARKRAWWRRIDARGVIGVALVALAVAGTWLTVANAVPGTRFAVASRTLLPGDTIGAGDVRVVQAAVGESSERYLVEGETTVGMTVTETVAAGELVPRRTMTSGTDNGLARIVISAGGSAPAGIAAGTRVDLWRAAEPDLDVDAAPLVSGATIASVDVSSGLTGADDARTVEVIIPEDDVAAVITAQSTRGGITVVQSAGAER</sequence>
<evidence type="ECO:0000259" key="2">
    <source>
        <dbReference type="SMART" id="SM00858"/>
    </source>
</evidence>
<dbReference type="Proteomes" id="UP000275395">
    <property type="component" value="Unassembled WGS sequence"/>
</dbReference>